<reference evidence="2" key="1">
    <citation type="submission" date="2021-01" db="EMBL/GenBank/DDBJ databases">
        <authorList>
            <person name="Corre E."/>
            <person name="Pelletier E."/>
            <person name="Niang G."/>
            <person name="Scheremetjew M."/>
            <person name="Finn R."/>
            <person name="Kale V."/>
            <person name="Holt S."/>
            <person name="Cochrane G."/>
            <person name="Meng A."/>
            <person name="Brown T."/>
            <person name="Cohen L."/>
        </authorList>
    </citation>
    <scope>NUCLEOTIDE SEQUENCE</scope>
    <source>
        <strain evidence="2">Pbaha01</strain>
    </source>
</reference>
<gene>
    <name evidence="2" type="ORF">PBAH0796_LOCUS1870</name>
</gene>
<proteinExistence type="predicted"/>
<evidence type="ECO:0000256" key="1">
    <source>
        <dbReference type="SAM" id="SignalP"/>
    </source>
</evidence>
<sequence length="152" mass="15626">MFAPLHAAVLALAVCPPAKVAGMALSRSSGRSPLAAVFRSTSSTNPTIALIESSREAADVLRPNGPLLMNLTRMGTGDLPVRSQHVNSYTVTSDWLEEYPVVAAPSPLAAPAAARQAPPPEGPGAVSRRGPELAAAALLGAASVLTVLHWCQ</sequence>
<accession>A0A7R9ZWT4</accession>
<name>A0A7R9ZWT4_9DINO</name>
<keyword evidence="1" id="KW-0732">Signal</keyword>
<evidence type="ECO:0000313" key="2">
    <source>
        <dbReference type="EMBL" id="CAD8346132.1"/>
    </source>
</evidence>
<protein>
    <submittedName>
        <fullName evidence="2">Uncharacterized protein</fullName>
    </submittedName>
</protein>
<dbReference type="EMBL" id="HBEG01003199">
    <property type="protein sequence ID" value="CAD8346132.1"/>
    <property type="molecule type" value="Transcribed_RNA"/>
</dbReference>
<feature type="signal peptide" evidence="1">
    <location>
        <begin position="1"/>
        <end position="22"/>
    </location>
</feature>
<organism evidence="2">
    <name type="scientific">Pyrodinium bahamense</name>
    <dbReference type="NCBI Taxonomy" id="73915"/>
    <lineage>
        <taxon>Eukaryota</taxon>
        <taxon>Sar</taxon>
        <taxon>Alveolata</taxon>
        <taxon>Dinophyceae</taxon>
        <taxon>Gonyaulacales</taxon>
        <taxon>Pyrocystaceae</taxon>
        <taxon>Pyrodinium</taxon>
    </lineage>
</organism>
<feature type="chain" id="PRO_5031186679" evidence="1">
    <location>
        <begin position="23"/>
        <end position="152"/>
    </location>
</feature>
<dbReference type="AlphaFoldDB" id="A0A7R9ZWT4"/>